<accession>A0A016TIL3</accession>
<evidence type="ECO:0000313" key="1">
    <source>
        <dbReference type="EMBL" id="EYC02428.1"/>
    </source>
</evidence>
<evidence type="ECO:0000313" key="2">
    <source>
        <dbReference type="Proteomes" id="UP000024635"/>
    </source>
</evidence>
<name>A0A016TIL3_9BILA</name>
<keyword evidence="2" id="KW-1185">Reference proteome</keyword>
<dbReference type="Proteomes" id="UP000024635">
    <property type="component" value="Unassembled WGS sequence"/>
</dbReference>
<gene>
    <name evidence="1" type="primary">Acey_s0100.g3295</name>
    <name evidence="1" type="ORF">Y032_0100g3295</name>
</gene>
<dbReference type="EMBL" id="JARK01001436">
    <property type="protein sequence ID" value="EYC02428.1"/>
    <property type="molecule type" value="Genomic_DNA"/>
</dbReference>
<sequence length="78" mass="8737">MLIVFVISTFKSPCTQVFMEFHGESQNSKKSIKSIKSIISCEASIIFVISTSNYLYMQVLRETQDFEFGVSSGAAEVQ</sequence>
<organism evidence="1 2">
    <name type="scientific">Ancylostoma ceylanicum</name>
    <dbReference type="NCBI Taxonomy" id="53326"/>
    <lineage>
        <taxon>Eukaryota</taxon>
        <taxon>Metazoa</taxon>
        <taxon>Ecdysozoa</taxon>
        <taxon>Nematoda</taxon>
        <taxon>Chromadorea</taxon>
        <taxon>Rhabditida</taxon>
        <taxon>Rhabditina</taxon>
        <taxon>Rhabditomorpha</taxon>
        <taxon>Strongyloidea</taxon>
        <taxon>Ancylostomatidae</taxon>
        <taxon>Ancylostomatinae</taxon>
        <taxon>Ancylostoma</taxon>
    </lineage>
</organism>
<reference evidence="2" key="1">
    <citation type="journal article" date="2015" name="Nat. Genet.">
        <title>The genome and transcriptome of the zoonotic hookworm Ancylostoma ceylanicum identify infection-specific gene families.</title>
        <authorList>
            <person name="Schwarz E.M."/>
            <person name="Hu Y."/>
            <person name="Antoshechkin I."/>
            <person name="Miller M.M."/>
            <person name="Sternberg P.W."/>
            <person name="Aroian R.V."/>
        </authorList>
    </citation>
    <scope>NUCLEOTIDE SEQUENCE</scope>
    <source>
        <strain evidence="2">HY135</strain>
    </source>
</reference>
<dbReference type="AlphaFoldDB" id="A0A016TIL3"/>
<comment type="caution">
    <text evidence="1">The sequence shown here is derived from an EMBL/GenBank/DDBJ whole genome shotgun (WGS) entry which is preliminary data.</text>
</comment>
<proteinExistence type="predicted"/>
<protein>
    <submittedName>
        <fullName evidence="1">Uncharacterized protein</fullName>
    </submittedName>
</protein>